<feature type="transmembrane region" description="Helical" evidence="6">
    <location>
        <begin position="16"/>
        <end position="35"/>
    </location>
</feature>
<dbReference type="GO" id="GO:0005886">
    <property type="term" value="C:plasma membrane"/>
    <property type="evidence" value="ECO:0007669"/>
    <property type="project" value="UniProtKB-SubCell"/>
</dbReference>
<sequence length="599" mass="65678">MRAGGPRGVGYRVRTLAASAVVGLFLLALGVLVFLRVRHVDAAFGAAFGCQGCLTGSVLIHDLPYVSGVLACLILGVWVRARWLGGACRLLALLGLLVYGLDIAVSQQLFTRLHAADVMVFAAQPAVLQSHLINTGLLHWPVLLALGVLVAGFLVLPAGRGGRRGAMALVVPLGLATAGFGMDPGQYVHDWALRNVVSVNFNTGVSRPYRNAPGPEVDTPAAIECAPGENVRPDVVILILESWSPYQSALFGGIHDWTPSLDRIGREGSYFTRMHASGFTTNDGLMGLLTGMELLSPVKPFFSSMPFETTWGQSRTLPKLLGERGYDTAFFTSGNLAFTEKGRWLKDIGFAHVEGHDHPSYEGHPRMHFDAVPDEVLYARVLDYLSQGPSTGPRLVVIESVSSHHPFIHPYTKAHDEEAVFRYMDQAAAAFHAALVERGFLEQGQLLIVSDHRAMIPVRAEEREVFGRATLSRIPAIWVGEAIRERGEVATPFHQADVIDTFDWMTAESVCTDKGRRDLTRPALTRPRCLYHGRGDNRDLVDVFCPQGEGTIRLAGDDTAMDEWSPAGAPGAEQAVAWLNRYRIERDRHHDQWKQAQDR</sequence>
<proteinExistence type="predicted"/>
<feature type="transmembrane region" description="Helical" evidence="6">
    <location>
        <begin position="90"/>
        <end position="110"/>
    </location>
</feature>
<keyword evidence="3 6" id="KW-0812">Transmembrane</keyword>
<accession>A0A323V7P1</accession>
<dbReference type="Pfam" id="PF00884">
    <property type="entry name" value="Sulfatase"/>
    <property type="match status" value="1"/>
</dbReference>
<dbReference type="AlphaFoldDB" id="A0A323V7P1"/>
<dbReference type="PANTHER" id="PTHR47371">
    <property type="entry name" value="LIPOTEICHOIC ACID SYNTHASE"/>
    <property type="match status" value="1"/>
</dbReference>
<dbReference type="InterPro" id="IPR017850">
    <property type="entry name" value="Alkaline_phosphatase_core_sf"/>
</dbReference>
<keyword evidence="5 6" id="KW-0472">Membrane</keyword>
<keyword evidence="2" id="KW-1003">Cell membrane</keyword>
<organism evidence="8 9">
    <name type="scientific">Parazoarcus communis SWub3 = DSM 12120</name>
    <dbReference type="NCBI Taxonomy" id="1121029"/>
    <lineage>
        <taxon>Bacteria</taxon>
        <taxon>Pseudomonadati</taxon>
        <taxon>Pseudomonadota</taxon>
        <taxon>Betaproteobacteria</taxon>
        <taxon>Rhodocyclales</taxon>
        <taxon>Zoogloeaceae</taxon>
        <taxon>Parazoarcus</taxon>
    </lineage>
</organism>
<keyword evidence="4 6" id="KW-1133">Transmembrane helix</keyword>
<evidence type="ECO:0000256" key="1">
    <source>
        <dbReference type="ARBA" id="ARBA00004651"/>
    </source>
</evidence>
<gene>
    <name evidence="8" type="ORF">DNK49_12740</name>
</gene>
<evidence type="ECO:0000259" key="7">
    <source>
        <dbReference type="Pfam" id="PF00884"/>
    </source>
</evidence>
<dbReference type="InterPro" id="IPR000917">
    <property type="entry name" value="Sulfatase_N"/>
</dbReference>
<evidence type="ECO:0000256" key="3">
    <source>
        <dbReference type="ARBA" id="ARBA00022692"/>
    </source>
</evidence>
<comment type="subcellular location">
    <subcellularLocation>
        <location evidence="1">Cell membrane</location>
        <topology evidence="1">Multi-pass membrane protein</topology>
    </subcellularLocation>
</comment>
<evidence type="ECO:0000313" key="8">
    <source>
        <dbReference type="EMBL" id="PZA16178.1"/>
    </source>
</evidence>
<dbReference type="Gene3D" id="3.40.720.10">
    <property type="entry name" value="Alkaline Phosphatase, subunit A"/>
    <property type="match status" value="1"/>
</dbReference>
<comment type="caution">
    <text evidence="8">The sequence shown here is derived from an EMBL/GenBank/DDBJ whole genome shotgun (WGS) entry which is preliminary data.</text>
</comment>
<dbReference type="PANTHER" id="PTHR47371:SF3">
    <property type="entry name" value="PHOSPHOGLYCEROL TRANSFERASE I"/>
    <property type="match status" value="1"/>
</dbReference>
<evidence type="ECO:0000256" key="5">
    <source>
        <dbReference type="ARBA" id="ARBA00023136"/>
    </source>
</evidence>
<dbReference type="InterPro" id="IPR050448">
    <property type="entry name" value="OpgB/LTA_synthase_biosynth"/>
</dbReference>
<name>A0A323V7P1_9RHOO</name>
<evidence type="ECO:0000256" key="6">
    <source>
        <dbReference type="SAM" id="Phobius"/>
    </source>
</evidence>
<feature type="transmembrane region" description="Helical" evidence="6">
    <location>
        <begin position="66"/>
        <end position="83"/>
    </location>
</feature>
<feature type="domain" description="Sulfatase N-terminal" evidence="7">
    <location>
        <begin position="233"/>
        <end position="456"/>
    </location>
</feature>
<evidence type="ECO:0000256" key="2">
    <source>
        <dbReference type="ARBA" id="ARBA00022475"/>
    </source>
</evidence>
<dbReference type="RefSeq" id="WP_110525099.1">
    <property type="nucleotide sequence ID" value="NZ_QKOE01000008.1"/>
</dbReference>
<protein>
    <recommendedName>
        <fullName evidence="7">Sulfatase N-terminal domain-containing protein</fullName>
    </recommendedName>
</protein>
<feature type="transmembrane region" description="Helical" evidence="6">
    <location>
        <begin position="165"/>
        <end position="182"/>
    </location>
</feature>
<evidence type="ECO:0000313" key="9">
    <source>
        <dbReference type="Proteomes" id="UP000248259"/>
    </source>
</evidence>
<feature type="transmembrane region" description="Helical" evidence="6">
    <location>
        <begin position="138"/>
        <end position="158"/>
    </location>
</feature>
<reference evidence="8 9" key="1">
    <citation type="submission" date="2018-06" db="EMBL/GenBank/DDBJ databases">
        <title>Azoarcus communis strain SWub3 genome.</title>
        <authorList>
            <person name="Zorraquino Salvo V."/>
            <person name="Toubiana D."/>
            <person name="Blumwald E."/>
        </authorList>
    </citation>
    <scope>NUCLEOTIDE SEQUENCE [LARGE SCALE GENOMIC DNA]</scope>
    <source>
        <strain evidence="8 9">SWub3</strain>
    </source>
</reference>
<keyword evidence="9" id="KW-1185">Reference proteome</keyword>
<dbReference type="OrthoDB" id="9760224at2"/>
<dbReference type="SUPFAM" id="SSF53649">
    <property type="entry name" value="Alkaline phosphatase-like"/>
    <property type="match status" value="1"/>
</dbReference>
<dbReference type="Proteomes" id="UP000248259">
    <property type="component" value="Unassembled WGS sequence"/>
</dbReference>
<evidence type="ECO:0000256" key="4">
    <source>
        <dbReference type="ARBA" id="ARBA00022989"/>
    </source>
</evidence>
<dbReference type="EMBL" id="QKOE01000008">
    <property type="protein sequence ID" value="PZA16178.1"/>
    <property type="molecule type" value="Genomic_DNA"/>
</dbReference>